<evidence type="ECO:0000313" key="4">
    <source>
        <dbReference type="EMBL" id="MDR7152241.1"/>
    </source>
</evidence>
<feature type="transmembrane region" description="Helical" evidence="2">
    <location>
        <begin position="529"/>
        <end position="551"/>
    </location>
</feature>
<dbReference type="RefSeq" id="WP_310320781.1">
    <property type="nucleotide sequence ID" value="NZ_JAVDWU010000010.1"/>
</dbReference>
<keyword evidence="2" id="KW-0812">Transmembrane</keyword>
<accession>A0ABU1WSG3</accession>
<organism evidence="4 5">
    <name type="scientific">Hydrogenophaga palleronii</name>
    <dbReference type="NCBI Taxonomy" id="65655"/>
    <lineage>
        <taxon>Bacteria</taxon>
        <taxon>Pseudomonadati</taxon>
        <taxon>Pseudomonadota</taxon>
        <taxon>Betaproteobacteria</taxon>
        <taxon>Burkholderiales</taxon>
        <taxon>Comamonadaceae</taxon>
        <taxon>Hydrogenophaga</taxon>
    </lineage>
</organism>
<dbReference type="InterPro" id="IPR004147">
    <property type="entry name" value="ABC1_dom"/>
</dbReference>
<dbReference type="InterPro" id="IPR011009">
    <property type="entry name" value="Kinase-like_dom_sf"/>
</dbReference>
<dbReference type="InterPro" id="IPR050154">
    <property type="entry name" value="UbiB_kinase"/>
</dbReference>
<gene>
    <name evidence="4" type="ORF">J2W49_004217</name>
</gene>
<sequence>MLIETLGAARDMGRLNAILGVLIRHGFGDSVRRLGLADSLEKAGHVLHWEHAADLARLEPPVQVRLALEELGPAFVKLGQVLAGRADLFGPEWIAEFEKLHSHVPAVPLETLRPQLAEDLGGDPETVFVRFDPEPLAAASIAQVHRAQLHDGTEVIVKIRRPGIATIIEADLRLLGRMATVAETELPYLKPYRPRQLVRELARSLKAELDLASECRNAERVAANFVDQPWIVVPRVHWAHTSERVNVQDYIDGVPGHDLHRLESEGLNRQLLASRGSQAVLKMIVEDGLFHADPHPGNVFYLPDNRIAFIDFGMIGRLSHRRREELLALLLGLVERNAQTVADVLLDWTGDDHVVQLALLETEIEAFVDQYHGIPLAQLNLGQMLADVTALLREHHLGLPSDMALLIKAFITLEGMGRNLDPGFHMTTEALPLLKQVVKARYEPKAMATRAWHTLRRTLAVAEQLPHDVSRLLRNARRGKVQVGIELAHLKRVGDQIDRAANRLAMALVVASLVIGSSIVMTVQGGPTLFGLPAFGFLGFAGAVVCGLWLIRAIWRSSRGRDV</sequence>
<keyword evidence="2" id="KW-1133">Transmembrane helix</keyword>
<reference evidence="4 5" key="1">
    <citation type="submission" date="2023-07" db="EMBL/GenBank/DDBJ databases">
        <title>Sorghum-associated microbial communities from plants grown in Nebraska, USA.</title>
        <authorList>
            <person name="Schachtman D."/>
        </authorList>
    </citation>
    <scope>NUCLEOTIDE SEQUENCE [LARGE SCALE GENOMIC DNA]</scope>
    <source>
        <strain evidence="4 5">4249</strain>
    </source>
</reference>
<keyword evidence="4" id="KW-0830">Ubiquinone</keyword>
<dbReference type="PANTHER" id="PTHR10566:SF113">
    <property type="entry name" value="PROTEIN ACTIVITY OF BC1 COMPLEX KINASE 7, CHLOROPLASTIC"/>
    <property type="match status" value="1"/>
</dbReference>
<protein>
    <submittedName>
        <fullName evidence="4">Ubiquinone biosynthesis protein</fullName>
    </submittedName>
</protein>
<evidence type="ECO:0000313" key="5">
    <source>
        <dbReference type="Proteomes" id="UP001265700"/>
    </source>
</evidence>
<feature type="domain" description="ABC1 atypical kinase-like" evidence="3">
    <location>
        <begin position="99"/>
        <end position="344"/>
    </location>
</feature>
<evidence type="ECO:0000256" key="2">
    <source>
        <dbReference type="SAM" id="Phobius"/>
    </source>
</evidence>
<dbReference type="SUPFAM" id="SSF56112">
    <property type="entry name" value="Protein kinase-like (PK-like)"/>
    <property type="match status" value="1"/>
</dbReference>
<proteinExistence type="inferred from homology"/>
<dbReference type="EMBL" id="JAVDWU010000010">
    <property type="protein sequence ID" value="MDR7152241.1"/>
    <property type="molecule type" value="Genomic_DNA"/>
</dbReference>
<keyword evidence="5" id="KW-1185">Reference proteome</keyword>
<dbReference type="Gene3D" id="1.10.510.10">
    <property type="entry name" value="Transferase(Phosphotransferase) domain 1"/>
    <property type="match status" value="1"/>
</dbReference>
<dbReference type="Proteomes" id="UP001265700">
    <property type="component" value="Unassembled WGS sequence"/>
</dbReference>
<dbReference type="PANTHER" id="PTHR10566">
    <property type="entry name" value="CHAPERONE-ACTIVITY OF BC1 COMPLEX CABC1 -RELATED"/>
    <property type="match status" value="1"/>
</dbReference>
<name>A0ABU1WSG3_9BURK</name>
<keyword evidence="2" id="KW-0472">Membrane</keyword>
<comment type="similarity">
    <text evidence="1">Belongs to the protein kinase superfamily. ADCK protein kinase family.</text>
</comment>
<evidence type="ECO:0000259" key="3">
    <source>
        <dbReference type="Pfam" id="PF03109"/>
    </source>
</evidence>
<dbReference type="Pfam" id="PF03109">
    <property type="entry name" value="ABC1"/>
    <property type="match status" value="1"/>
</dbReference>
<evidence type="ECO:0000256" key="1">
    <source>
        <dbReference type="ARBA" id="ARBA00009670"/>
    </source>
</evidence>
<dbReference type="CDD" id="cd05121">
    <property type="entry name" value="ABC1_ADCK3-like"/>
    <property type="match status" value="1"/>
</dbReference>
<comment type="caution">
    <text evidence="4">The sequence shown here is derived from an EMBL/GenBank/DDBJ whole genome shotgun (WGS) entry which is preliminary data.</text>
</comment>